<dbReference type="GO" id="GO:0016787">
    <property type="term" value="F:hydrolase activity"/>
    <property type="evidence" value="ECO:0007669"/>
    <property type="project" value="UniProtKB-KW"/>
</dbReference>
<keyword evidence="10" id="KW-0539">Nucleus</keyword>
<organism evidence="14 15">
    <name type="scientific">Microctonus hyperodae</name>
    <name type="common">Parasitoid wasp</name>
    <dbReference type="NCBI Taxonomy" id="165561"/>
    <lineage>
        <taxon>Eukaryota</taxon>
        <taxon>Metazoa</taxon>
        <taxon>Ecdysozoa</taxon>
        <taxon>Arthropoda</taxon>
        <taxon>Hexapoda</taxon>
        <taxon>Insecta</taxon>
        <taxon>Pterygota</taxon>
        <taxon>Neoptera</taxon>
        <taxon>Endopterygota</taxon>
        <taxon>Hymenoptera</taxon>
        <taxon>Apocrita</taxon>
        <taxon>Ichneumonoidea</taxon>
        <taxon>Braconidae</taxon>
        <taxon>Euphorinae</taxon>
        <taxon>Microctonus</taxon>
    </lineage>
</organism>
<dbReference type="PROSITE" id="PS51184">
    <property type="entry name" value="JMJC"/>
    <property type="match status" value="1"/>
</dbReference>
<evidence type="ECO:0000256" key="10">
    <source>
        <dbReference type="ARBA" id="ARBA00023242"/>
    </source>
</evidence>
<keyword evidence="7" id="KW-0560">Oxidoreductase</keyword>
<evidence type="ECO:0000256" key="4">
    <source>
        <dbReference type="ARBA" id="ARBA00022490"/>
    </source>
</evidence>
<comment type="cofactor">
    <cofactor evidence="1">
        <name>Fe(2+)</name>
        <dbReference type="ChEBI" id="CHEBI:29033"/>
    </cofactor>
</comment>
<reference evidence="14" key="2">
    <citation type="submission" date="2023-03" db="EMBL/GenBank/DDBJ databases">
        <authorList>
            <person name="Inwood S.N."/>
            <person name="Skelly J.G."/>
            <person name="Guhlin J."/>
            <person name="Harrop T.W.R."/>
            <person name="Goldson S.G."/>
            <person name="Dearden P.K."/>
        </authorList>
    </citation>
    <scope>NUCLEOTIDE SEQUENCE</scope>
    <source>
        <strain evidence="14">Lincoln</strain>
        <tissue evidence="14">Whole body</tissue>
    </source>
</reference>
<dbReference type="AlphaFoldDB" id="A0AA39FE12"/>
<keyword evidence="6" id="KW-0378">Hydrolase</keyword>
<dbReference type="InterPro" id="IPR003347">
    <property type="entry name" value="JmjC_dom"/>
</dbReference>
<sequence length="329" mass="38710">MASEQFKIERACKLLSKEAKGELYLPQEIAEINAEKHSINAFEFYRNYVSRNIPLLIKNGVCKWPAVNKWNVSYFRQTLPDKSITVAVTPNGYADAISSNNSNKEYFIMPEERELKMSSFLDKLENPDTDVYYIQQQNSNFQNYYHELWRDVERHIPWATEAFGKDPDAINFWMGDKRAITSMHKDPYENIYCVISGEKEFILHPPTDLPWIPHSKYPSAQYKINENGEWDIIPISTNRSNILDDHTDDGNLIPWISVNPLEPNYEKYPQYKRATTLKVKVEAGDILYLPSLWFHHVQQSHACIAINYWYDMDYDIKYSYFKSLEILCQ</sequence>
<dbReference type="GO" id="GO:0046872">
    <property type="term" value="F:metal ion binding"/>
    <property type="evidence" value="ECO:0007669"/>
    <property type="project" value="UniProtKB-KW"/>
</dbReference>
<keyword evidence="8" id="KW-0408">Iron</keyword>
<dbReference type="SUPFAM" id="SSF51197">
    <property type="entry name" value="Clavaminate synthase-like"/>
    <property type="match status" value="1"/>
</dbReference>
<evidence type="ECO:0000256" key="1">
    <source>
        <dbReference type="ARBA" id="ARBA00001954"/>
    </source>
</evidence>
<dbReference type="EMBL" id="JAQQBR010001831">
    <property type="protein sequence ID" value="KAK0167837.1"/>
    <property type="molecule type" value="Genomic_DNA"/>
</dbReference>
<feature type="domain" description="JmjC" evidence="13">
    <location>
        <begin position="137"/>
        <end position="325"/>
    </location>
</feature>
<keyword evidence="5" id="KW-0479">Metal-binding</keyword>
<evidence type="ECO:0000256" key="8">
    <source>
        <dbReference type="ARBA" id="ARBA00023004"/>
    </source>
</evidence>
<evidence type="ECO:0000259" key="13">
    <source>
        <dbReference type="PROSITE" id="PS51184"/>
    </source>
</evidence>
<evidence type="ECO:0000256" key="5">
    <source>
        <dbReference type="ARBA" id="ARBA00022723"/>
    </source>
</evidence>
<evidence type="ECO:0000256" key="7">
    <source>
        <dbReference type="ARBA" id="ARBA00023002"/>
    </source>
</evidence>
<dbReference type="PANTHER" id="PTHR12461">
    <property type="entry name" value="HYPOXIA-INDUCIBLE FACTOR 1 ALPHA INHIBITOR-RELATED"/>
    <property type="match status" value="1"/>
</dbReference>
<keyword evidence="9" id="KW-1015">Disulfide bond</keyword>
<dbReference type="InterPro" id="IPR041667">
    <property type="entry name" value="Cupin_8"/>
</dbReference>
<name>A0AA39FE12_MICHY</name>
<dbReference type="PANTHER" id="PTHR12461:SF99">
    <property type="entry name" value="BIFUNCTIONAL PEPTIDASE AND (3S)-LYSYL HYDROXYLASE JMJD7"/>
    <property type="match status" value="1"/>
</dbReference>
<accession>A0AA39FE12</accession>
<evidence type="ECO:0000256" key="9">
    <source>
        <dbReference type="ARBA" id="ARBA00023157"/>
    </source>
</evidence>
<dbReference type="GO" id="GO:0106155">
    <property type="term" value="F:peptidyl-lysine 3-dioxygenase activity"/>
    <property type="evidence" value="ECO:0007669"/>
    <property type="project" value="UniProtKB-EC"/>
</dbReference>
<comment type="caution">
    <text evidence="14">The sequence shown here is derived from an EMBL/GenBank/DDBJ whole genome shotgun (WGS) entry which is preliminary data.</text>
</comment>
<evidence type="ECO:0000256" key="6">
    <source>
        <dbReference type="ARBA" id="ARBA00022801"/>
    </source>
</evidence>
<dbReference type="Gene3D" id="2.60.120.10">
    <property type="entry name" value="Jelly Rolls"/>
    <property type="match status" value="1"/>
</dbReference>
<dbReference type="GO" id="GO:0005737">
    <property type="term" value="C:cytoplasm"/>
    <property type="evidence" value="ECO:0007669"/>
    <property type="project" value="UniProtKB-SubCell"/>
</dbReference>
<proteinExistence type="predicted"/>
<evidence type="ECO:0000256" key="12">
    <source>
        <dbReference type="ARBA" id="ARBA00071397"/>
    </source>
</evidence>
<keyword evidence="15" id="KW-1185">Reference proteome</keyword>
<evidence type="ECO:0000256" key="2">
    <source>
        <dbReference type="ARBA" id="ARBA00004123"/>
    </source>
</evidence>
<keyword evidence="4" id="KW-0963">Cytoplasm</keyword>
<evidence type="ECO:0000313" key="14">
    <source>
        <dbReference type="EMBL" id="KAK0167837.1"/>
    </source>
</evidence>
<dbReference type="EC" id="1.14.11.63" evidence="11"/>
<dbReference type="GO" id="GO:0005634">
    <property type="term" value="C:nucleus"/>
    <property type="evidence" value="ECO:0007669"/>
    <property type="project" value="UniProtKB-SubCell"/>
</dbReference>
<reference evidence="14" key="1">
    <citation type="journal article" date="2023" name="bioRxiv">
        <title>Scaffold-level genome assemblies of two parasitoid biocontrol wasps reveal the parthenogenesis mechanism and an associated novel virus.</title>
        <authorList>
            <person name="Inwood S."/>
            <person name="Skelly J."/>
            <person name="Guhlin J."/>
            <person name="Harrop T."/>
            <person name="Goldson S."/>
            <person name="Dearden P."/>
        </authorList>
    </citation>
    <scope>NUCLEOTIDE SEQUENCE</scope>
    <source>
        <strain evidence="14">Lincoln</strain>
        <tissue evidence="14">Whole body</tissue>
    </source>
</reference>
<dbReference type="SMART" id="SM00558">
    <property type="entry name" value="JmjC"/>
    <property type="match status" value="1"/>
</dbReference>
<comment type="subcellular location">
    <subcellularLocation>
        <location evidence="3">Cytoplasm</location>
    </subcellularLocation>
    <subcellularLocation>
        <location evidence="2">Nucleus</location>
    </subcellularLocation>
</comment>
<gene>
    <name evidence="14" type="ORF">PV327_001694</name>
</gene>
<evidence type="ECO:0000256" key="11">
    <source>
        <dbReference type="ARBA" id="ARBA00066577"/>
    </source>
</evidence>
<dbReference type="InterPro" id="IPR014710">
    <property type="entry name" value="RmlC-like_jellyroll"/>
</dbReference>
<dbReference type="Proteomes" id="UP001168972">
    <property type="component" value="Unassembled WGS sequence"/>
</dbReference>
<dbReference type="FunFam" id="2.60.120.10:FF:000059">
    <property type="entry name" value="jmjC domain-containing protein 7"/>
    <property type="match status" value="1"/>
</dbReference>
<evidence type="ECO:0000313" key="15">
    <source>
        <dbReference type="Proteomes" id="UP001168972"/>
    </source>
</evidence>
<dbReference type="Pfam" id="PF13621">
    <property type="entry name" value="Cupin_8"/>
    <property type="match status" value="1"/>
</dbReference>
<evidence type="ECO:0000256" key="3">
    <source>
        <dbReference type="ARBA" id="ARBA00004496"/>
    </source>
</evidence>
<protein>
    <recommendedName>
        <fullName evidence="12">Bifunctional peptidase and (3S)-lysyl hydroxylase JMJD7</fullName>
        <ecNumber evidence="11">1.14.11.63</ecNumber>
    </recommendedName>
</protein>